<evidence type="ECO:0000313" key="1">
    <source>
        <dbReference type="EMBL" id="UOO89089.1"/>
    </source>
</evidence>
<accession>A0ABY4E2F1</accession>
<protein>
    <submittedName>
        <fullName evidence="2">Uncharacterized protein</fullName>
    </submittedName>
</protein>
<sequence length="92" mass="11127">MITGFNKKELRQFEHYRKQWVKETCCECDAVTFLHEIDSIPSFVYLRPNQALIKKNYKLMYKRAKKSMTKLPTSWRDSYVDLINNLEKSQME</sequence>
<name>A0ABY4E2F1_9NEIS</name>
<keyword evidence="3" id="KW-1185">Reference proteome</keyword>
<gene>
    <name evidence="2" type="ORF">LVJ82_00805</name>
    <name evidence="1" type="ORF">LVJ82_16855</name>
</gene>
<reference evidence="2" key="1">
    <citation type="submission" date="2021-12" db="EMBL/GenBank/DDBJ databases">
        <authorList>
            <person name="Veyrier F.J."/>
        </authorList>
    </citation>
    <scope>NUCLEOTIDE SEQUENCE</scope>
    <source>
        <strain evidence="2">SN4</strain>
    </source>
</reference>
<dbReference type="Proteomes" id="UP000832011">
    <property type="component" value="Chromosome"/>
</dbReference>
<dbReference type="EMBL" id="CP091511">
    <property type="protein sequence ID" value="UOO89089.1"/>
    <property type="molecule type" value="Genomic_DNA"/>
</dbReference>
<dbReference type="EMBL" id="CP091511">
    <property type="protein sequence ID" value="UOO89555.1"/>
    <property type="molecule type" value="Genomic_DNA"/>
</dbReference>
<reference evidence="2 3" key="2">
    <citation type="journal article" date="2022" name="Res Sq">
        <title>Evolution of multicellular longitudinally dividing oral cavity symbionts (Neisseriaceae).</title>
        <authorList>
            <person name="Nyongesa S."/>
            <person name="Weber P."/>
            <person name="Bernet E."/>
            <person name="Pullido F."/>
            <person name="Nieckarz M."/>
            <person name="Delaby M."/>
            <person name="Nieves C."/>
            <person name="Viehboeck T."/>
            <person name="Krause N."/>
            <person name="Rivera-Millot A."/>
            <person name="Nakamura A."/>
            <person name="Vischer N."/>
            <person name="VanNieuwenhze M."/>
            <person name="Brun Y."/>
            <person name="Cava F."/>
            <person name="Bulgheresi S."/>
            <person name="Veyrier F."/>
        </authorList>
    </citation>
    <scope>NUCLEOTIDE SEQUENCE [LARGE SCALE GENOMIC DNA]</scope>
    <source>
        <strain evidence="2 3">SN4</strain>
    </source>
</reference>
<evidence type="ECO:0000313" key="3">
    <source>
        <dbReference type="Proteomes" id="UP000832011"/>
    </source>
</evidence>
<proteinExistence type="predicted"/>
<dbReference type="RefSeq" id="WP_058357239.1">
    <property type="nucleotide sequence ID" value="NZ_CABKVG010000010.1"/>
</dbReference>
<evidence type="ECO:0000313" key="2">
    <source>
        <dbReference type="EMBL" id="UOO89555.1"/>
    </source>
</evidence>
<organism evidence="2 3">
    <name type="scientific">Vitreoscilla massiliensis</name>
    <dbReference type="NCBI Taxonomy" id="1689272"/>
    <lineage>
        <taxon>Bacteria</taxon>
        <taxon>Pseudomonadati</taxon>
        <taxon>Pseudomonadota</taxon>
        <taxon>Betaproteobacteria</taxon>
        <taxon>Neisseriales</taxon>
        <taxon>Neisseriaceae</taxon>
        <taxon>Vitreoscilla</taxon>
    </lineage>
</organism>